<gene>
    <name evidence="1" type="primary">mshB</name>
    <name evidence="1" type="ORF">Pla133_17680</name>
</gene>
<dbReference type="GO" id="GO:0035595">
    <property type="term" value="F:N-acetylglucosaminylinositol deacetylase activity"/>
    <property type="evidence" value="ECO:0007669"/>
    <property type="project" value="UniProtKB-EC"/>
</dbReference>
<organism evidence="1 2">
    <name type="scientific">Engelhardtia mirabilis</name>
    <dbReference type="NCBI Taxonomy" id="2528011"/>
    <lineage>
        <taxon>Bacteria</taxon>
        <taxon>Pseudomonadati</taxon>
        <taxon>Planctomycetota</taxon>
        <taxon>Planctomycetia</taxon>
        <taxon>Planctomycetia incertae sedis</taxon>
        <taxon>Engelhardtia</taxon>
    </lineage>
</organism>
<evidence type="ECO:0000313" key="2">
    <source>
        <dbReference type="Proteomes" id="UP000316921"/>
    </source>
</evidence>
<dbReference type="Proteomes" id="UP000316921">
    <property type="component" value="Chromosome"/>
</dbReference>
<keyword evidence="1" id="KW-0378">Hydrolase</keyword>
<dbReference type="InterPro" id="IPR024078">
    <property type="entry name" value="LmbE-like_dom_sf"/>
</dbReference>
<dbReference type="EMBL" id="CP036287">
    <property type="protein sequence ID" value="QDU66692.1"/>
    <property type="molecule type" value="Genomic_DNA"/>
</dbReference>
<name>A0A518BI93_9BACT</name>
<accession>A0A518BI93</accession>
<dbReference type="PANTHER" id="PTHR12993:SF29">
    <property type="entry name" value="BLR3841 PROTEIN"/>
    <property type="match status" value="1"/>
</dbReference>
<dbReference type="InterPro" id="IPR003737">
    <property type="entry name" value="GlcNAc_PI_deacetylase-related"/>
</dbReference>
<dbReference type="Gene3D" id="3.40.50.10320">
    <property type="entry name" value="LmbE-like"/>
    <property type="match status" value="1"/>
</dbReference>
<proteinExistence type="predicted"/>
<dbReference type="PANTHER" id="PTHR12993">
    <property type="entry name" value="N-ACETYLGLUCOSAMINYL-PHOSPHATIDYLINOSITOL DE-N-ACETYLASE-RELATED"/>
    <property type="match status" value="1"/>
</dbReference>
<dbReference type="RefSeq" id="WP_145064507.1">
    <property type="nucleotide sequence ID" value="NZ_CP036287.1"/>
</dbReference>
<reference evidence="1 2" key="1">
    <citation type="submission" date="2019-02" db="EMBL/GenBank/DDBJ databases">
        <title>Deep-cultivation of Planctomycetes and their phenomic and genomic characterization uncovers novel biology.</title>
        <authorList>
            <person name="Wiegand S."/>
            <person name="Jogler M."/>
            <person name="Boedeker C."/>
            <person name="Pinto D."/>
            <person name="Vollmers J."/>
            <person name="Rivas-Marin E."/>
            <person name="Kohn T."/>
            <person name="Peeters S.H."/>
            <person name="Heuer A."/>
            <person name="Rast P."/>
            <person name="Oberbeckmann S."/>
            <person name="Bunk B."/>
            <person name="Jeske O."/>
            <person name="Meyerdierks A."/>
            <person name="Storesund J.E."/>
            <person name="Kallscheuer N."/>
            <person name="Luecker S."/>
            <person name="Lage O.M."/>
            <person name="Pohl T."/>
            <person name="Merkel B.J."/>
            <person name="Hornburger P."/>
            <person name="Mueller R.-W."/>
            <person name="Bruemmer F."/>
            <person name="Labrenz M."/>
            <person name="Spormann A.M."/>
            <person name="Op den Camp H."/>
            <person name="Overmann J."/>
            <person name="Amann R."/>
            <person name="Jetten M.S.M."/>
            <person name="Mascher T."/>
            <person name="Medema M.H."/>
            <person name="Devos D.P."/>
            <person name="Kaster A.-K."/>
            <person name="Ovreas L."/>
            <person name="Rohde M."/>
            <person name="Galperin M.Y."/>
            <person name="Jogler C."/>
        </authorList>
    </citation>
    <scope>NUCLEOTIDE SEQUENCE [LARGE SCALE GENOMIC DNA]</scope>
    <source>
        <strain evidence="1 2">Pla133</strain>
    </source>
</reference>
<dbReference type="KEGG" id="pbap:Pla133_17680"/>
<sequence length="226" mass="24475">MSEQRSPLPEVVGELRRGPVLLLAPHPDDDLIGPGCTAGLHAAQGDQVHVVVVYDGAAGNAGSDLPREEFIALRQREARAGGAHLGLSSYEFWGYPEGHEPGPAEFQAGVERLAAVIADKRPATVYAPWIGEHHVDHHVLAKVTRAALELAGFQGEAWGYEVWSALVPTRVVDITELFERKAAGLREHRSQLAHTDLVHCIRGLNAHRSLYLPRGGEAYAEGFAPL</sequence>
<dbReference type="Pfam" id="PF02585">
    <property type="entry name" value="PIG-L"/>
    <property type="match status" value="1"/>
</dbReference>
<evidence type="ECO:0000313" key="1">
    <source>
        <dbReference type="EMBL" id="QDU66692.1"/>
    </source>
</evidence>
<dbReference type="AlphaFoldDB" id="A0A518BI93"/>
<dbReference type="SUPFAM" id="SSF102588">
    <property type="entry name" value="LmbE-like"/>
    <property type="match status" value="1"/>
</dbReference>
<protein>
    <submittedName>
        <fullName evidence="1">1D-myo-inositol 2-acetamido-2-deoxy-alpha-D-glucopyranoside deacetylase</fullName>
        <ecNumber evidence="1">3.5.1.103</ecNumber>
    </submittedName>
</protein>
<dbReference type="EC" id="3.5.1.103" evidence="1"/>
<keyword evidence="2" id="KW-1185">Reference proteome</keyword>